<sequence>MKIDKIALIACYIVIFPLQSEANEIHILFFLIVKCLVIQRKREKRF</sequence>
<protein>
    <submittedName>
        <fullName evidence="1">Uncharacterized protein</fullName>
    </submittedName>
</protein>
<accession>B7B783</accession>
<reference evidence="1 2" key="2">
    <citation type="submission" date="2008-10" db="EMBL/GenBank/DDBJ databases">
        <authorList>
            <person name="Fulton L."/>
            <person name="Clifton S."/>
            <person name="Fulton B."/>
            <person name="Xu J."/>
            <person name="Minx P."/>
            <person name="Pepin K.H."/>
            <person name="Johnson M."/>
            <person name="Bhonagiri V."/>
            <person name="Nash W.E."/>
            <person name="Mardis E.R."/>
            <person name="Wilson R.K."/>
        </authorList>
    </citation>
    <scope>NUCLEOTIDE SEQUENCE [LARGE SCALE GENOMIC DNA]</scope>
    <source>
        <strain evidence="1 2">DSM 18315</strain>
    </source>
</reference>
<dbReference type="AlphaFoldDB" id="B7B783"/>
<evidence type="ECO:0000313" key="1">
    <source>
        <dbReference type="EMBL" id="EEC97690.1"/>
    </source>
</evidence>
<dbReference type="Proteomes" id="UP000005510">
    <property type="component" value="Unassembled WGS sequence"/>
</dbReference>
<reference evidence="1 2" key="1">
    <citation type="submission" date="2008-10" db="EMBL/GenBank/DDBJ databases">
        <title>Draft genome sequence of Parabacteroides johnsonii (DSM 18315).</title>
        <authorList>
            <person name="Sudarsanam P."/>
            <person name="Ley R."/>
            <person name="Guruge J."/>
            <person name="Turnbaugh P.J."/>
            <person name="Mahowald M."/>
            <person name="Liep D."/>
            <person name="Gordon J."/>
        </authorList>
    </citation>
    <scope>NUCLEOTIDE SEQUENCE [LARGE SCALE GENOMIC DNA]</scope>
    <source>
        <strain evidence="1 2">DSM 18315</strain>
    </source>
</reference>
<evidence type="ECO:0000313" key="2">
    <source>
        <dbReference type="Proteomes" id="UP000005510"/>
    </source>
</evidence>
<gene>
    <name evidence="1" type="ORF">PRABACTJOHN_00880</name>
</gene>
<proteinExistence type="predicted"/>
<comment type="caution">
    <text evidence="1">The sequence shown here is derived from an EMBL/GenBank/DDBJ whole genome shotgun (WGS) entry which is preliminary data.</text>
</comment>
<dbReference type="HOGENOM" id="CLU_3186842_0_0_10"/>
<organism evidence="1 2">
    <name type="scientific">Parabacteroides johnsonii DSM 18315</name>
    <dbReference type="NCBI Taxonomy" id="537006"/>
    <lineage>
        <taxon>Bacteria</taxon>
        <taxon>Pseudomonadati</taxon>
        <taxon>Bacteroidota</taxon>
        <taxon>Bacteroidia</taxon>
        <taxon>Bacteroidales</taxon>
        <taxon>Tannerellaceae</taxon>
        <taxon>Parabacteroides</taxon>
    </lineage>
</organism>
<name>B7B783_9BACT</name>
<dbReference type="EMBL" id="ABYH01000059">
    <property type="protein sequence ID" value="EEC97690.1"/>
    <property type="molecule type" value="Genomic_DNA"/>
</dbReference>
<dbReference type="STRING" id="537006.PRABACTJOHN_00880"/>